<organism evidence="2 3">
    <name type="scientific">Chlamydomonas reinhardtii</name>
    <name type="common">Chlamydomonas smithii</name>
    <dbReference type="NCBI Taxonomy" id="3055"/>
    <lineage>
        <taxon>Eukaryota</taxon>
        <taxon>Viridiplantae</taxon>
        <taxon>Chlorophyta</taxon>
        <taxon>core chlorophytes</taxon>
        <taxon>Chlorophyceae</taxon>
        <taxon>CS clade</taxon>
        <taxon>Chlamydomonadales</taxon>
        <taxon>Chlamydomonadaceae</taxon>
        <taxon>Chlamydomonas</taxon>
    </lineage>
</organism>
<feature type="compositionally biased region" description="Gly residues" evidence="1">
    <location>
        <begin position="16"/>
        <end position="26"/>
    </location>
</feature>
<evidence type="ECO:0008006" key="4">
    <source>
        <dbReference type="Google" id="ProtNLM"/>
    </source>
</evidence>
<feature type="compositionally biased region" description="Gly residues" evidence="1">
    <location>
        <begin position="454"/>
        <end position="480"/>
    </location>
</feature>
<feature type="region of interest" description="Disordered" evidence="1">
    <location>
        <begin position="136"/>
        <end position="171"/>
    </location>
</feature>
<protein>
    <recommendedName>
        <fullName evidence="4">Retrotransposon gag domain-containing protein</fullName>
    </recommendedName>
</protein>
<reference evidence="2 3" key="1">
    <citation type="journal article" date="2007" name="Science">
        <title>The Chlamydomonas genome reveals the evolution of key animal and plant functions.</title>
        <authorList>
            <person name="Merchant S.S."/>
            <person name="Prochnik S.E."/>
            <person name="Vallon O."/>
            <person name="Harris E.H."/>
            <person name="Karpowicz S.J."/>
            <person name="Witman G.B."/>
            <person name="Terry A."/>
            <person name="Salamov A."/>
            <person name="Fritz-Laylin L.K."/>
            <person name="Marechal-Drouard L."/>
            <person name="Marshall W.F."/>
            <person name="Qu L.H."/>
            <person name="Nelson D.R."/>
            <person name="Sanderfoot A.A."/>
            <person name="Spalding M.H."/>
            <person name="Kapitonov V.V."/>
            <person name="Ren Q."/>
            <person name="Ferris P."/>
            <person name="Lindquist E."/>
            <person name="Shapiro H."/>
            <person name="Lucas S.M."/>
            <person name="Grimwood J."/>
            <person name="Schmutz J."/>
            <person name="Cardol P."/>
            <person name="Cerutti H."/>
            <person name="Chanfreau G."/>
            <person name="Chen C.L."/>
            <person name="Cognat V."/>
            <person name="Croft M.T."/>
            <person name="Dent R."/>
            <person name="Dutcher S."/>
            <person name="Fernandez E."/>
            <person name="Fukuzawa H."/>
            <person name="Gonzalez-Ballester D."/>
            <person name="Gonzalez-Halphen D."/>
            <person name="Hallmann A."/>
            <person name="Hanikenne M."/>
            <person name="Hippler M."/>
            <person name="Inwood W."/>
            <person name="Jabbari K."/>
            <person name="Kalanon M."/>
            <person name="Kuras R."/>
            <person name="Lefebvre P.A."/>
            <person name="Lemaire S.D."/>
            <person name="Lobanov A.V."/>
            <person name="Lohr M."/>
            <person name="Manuell A."/>
            <person name="Meier I."/>
            <person name="Mets L."/>
            <person name="Mittag M."/>
            <person name="Mittelmeier T."/>
            <person name="Moroney J.V."/>
            <person name="Moseley J."/>
            <person name="Napoli C."/>
            <person name="Nedelcu A.M."/>
            <person name="Niyogi K."/>
            <person name="Novoselov S.V."/>
            <person name="Paulsen I.T."/>
            <person name="Pazour G."/>
            <person name="Purton S."/>
            <person name="Ral J.P."/>
            <person name="Riano-Pachon D.M."/>
            <person name="Riekhof W."/>
            <person name="Rymarquis L."/>
            <person name="Schroda M."/>
            <person name="Stern D."/>
            <person name="Umen J."/>
            <person name="Willows R."/>
            <person name="Wilson N."/>
            <person name="Zimmer S.L."/>
            <person name="Allmer J."/>
            <person name="Balk J."/>
            <person name="Bisova K."/>
            <person name="Chen C.J."/>
            <person name="Elias M."/>
            <person name="Gendler K."/>
            <person name="Hauser C."/>
            <person name="Lamb M.R."/>
            <person name="Ledford H."/>
            <person name="Long J.C."/>
            <person name="Minagawa J."/>
            <person name="Page M.D."/>
            <person name="Pan J."/>
            <person name="Pootakham W."/>
            <person name="Roje S."/>
            <person name="Rose A."/>
            <person name="Stahlberg E."/>
            <person name="Terauchi A.M."/>
            <person name="Yang P."/>
            <person name="Ball S."/>
            <person name="Bowler C."/>
            <person name="Dieckmann C.L."/>
            <person name="Gladyshev V.N."/>
            <person name="Green P."/>
            <person name="Jorgensen R."/>
            <person name="Mayfield S."/>
            <person name="Mueller-Roeber B."/>
            <person name="Rajamani S."/>
            <person name="Sayre R.T."/>
            <person name="Brokstein P."/>
            <person name="Dubchak I."/>
            <person name="Goodstein D."/>
            <person name="Hornick L."/>
            <person name="Huang Y.W."/>
            <person name="Jhaveri J."/>
            <person name="Luo Y."/>
            <person name="Martinez D."/>
            <person name="Ngau W.C."/>
            <person name="Otillar B."/>
            <person name="Poliakov A."/>
            <person name="Porter A."/>
            <person name="Szajkowski L."/>
            <person name="Werner G."/>
            <person name="Zhou K."/>
            <person name="Grigoriev I.V."/>
            <person name="Rokhsar D.S."/>
            <person name="Grossman A.R."/>
        </authorList>
    </citation>
    <scope>NUCLEOTIDE SEQUENCE [LARGE SCALE GENOMIC DNA]</scope>
    <source>
        <strain evidence="3">CC-503</strain>
    </source>
</reference>
<dbReference type="InParanoid" id="A0A2K3CRV6"/>
<proteinExistence type="predicted"/>
<dbReference type="GeneID" id="66057183"/>
<sequence length="491" mass="50533">MSLNVNREPPPPGTEGSDGAGEGTGLPGSSTVIAQHDTTTSGAAYLLAQLQHTLQQFTLSFASSLGLSAAPTVPPTRLTPILPPRTLAADLDAAAVVDTGAAGGANEAAGGSAGRAAAAGAGEAAEATAQLAAANLNGDASPPVGGSVPGASDGERDGETGSRGIKVPISPPELNVDGLKSQQQILRARAFLRDLKRYFAVAEWGSKDEARCIYISGALKGSAKTWYDDWSLSVGDSFTSDQLLLAIRDRFAPAILTLSEEARNKLSMRRYAMRDKEAVAAYLTRFNALVAPIHDITPSERIFWFRTGLTEKLAGKCARDTNGQPFTSFDALVQHALNAESKKAAGAFAAASSLRLHYTQATDDANVEEGEDDPNPAKRQKRSDGAGPSAAVAEVADGSLPCPPRASEETKFGVSEETLQERKKAGVCFVCGKSGHGVKAHVGYSGWTKVVRKGGPGGRGGGRGNGQGRGGKGGRGGAAGKSGKPGKSGRN</sequence>
<dbReference type="KEGG" id="cre:CHLRE_17g742800v5"/>
<evidence type="ECO:0000313" key="2">
    <source>
        <dbReference type="EMBL" id="PNW71014.1"/>
    </source>
</evidence>
<dbReference type="RefSeq" id="XP_042915139.1">
    <property type="nucleotide sequence ID" value="XM_043072680.1"/>
</dbReference>
<keyword evidence="3" id="KW-1185">Reference proteome</keyword>
<dbReference type="OrthoDB" id="541589at2759"/>
<feature type="region of interest" description="Disordered" evidence="1">
    <location>
        <begin position="449"/>
        <end position="491"/>
    </location>
</feature>
<dbReference type="EMBL" id="CM008978">
    <property type="protein sequence ID" value="PNW71014.1"/>
    <property type="molecule type" value="Genomic_DNA"/>
</dbReference>
<accession>A0A2K3CRV6</accession>
<evidence type="ECO:0000313" key="3">
    <source>
        <dbReference type="Proteomes" id="UP000006906"/>
    </source>
</evidence>
<name>A0A2K3CRV6_CHLRE</name>
<feature type="region of interest" description="Disordered" evidence="1">
    <location>
        <begin position="364"/>
        <end position="417"/>
    </location>
</feature>
<dbReference type="AlphaFoldDB" id="A0A2K3CRV6"/>
<dbReference type="Proteomes" id="UP000006906">
    <property type="component" value="Chromosome 17"/>
</dbReference>
<dbReference type="Gramene" id="PNW71014">
    <property type="protein sequence ID" value="PNW71014"/>
    <property type="gene ID" value="CHLRE_17g742800v5"/>
</dbReference>
<feature type="compositionally biased region" description="Acidic residues" evidence="1">
    <location>
        <begin position="365"/>
        <end position="374"/>
    </location>
</feature>
<gene>
    <name evidence="2" type="ORF">CHLRE_17g742800v5</name>
</gene>
<feature type="region of interest" description="Disordered" evidence="1">
    <location>
        <begin position="1"/>
        <end position="33"/>
    </location>
</feature>
<evidence type="ECO:0000256" key="1">
    <source>
        <dbReference type="SAM" id="MobiDB-lite"/>
    </source>
</evidence>